<accession>A0A9P2DRS6</accession>
<reference evidence="2" key="1">
    <citation type="submission" date="2018-06" db="EMBL/GenBank/DDBJ databases">
        <authorList>
            <consortium name="GenomeTrakr: Next Generation Sequencing Network for Food Pathogen Tracability"/>
        </authorList>
    </citation>
    <scope>NUCLEOTIDE SEQUENCE</scope>
    <source>
        <strain evidence="2">2009L-1297/TB0440</strain>
    </source>
</reference>
<evidence type="ECO:0000313" key="2">
    <source>
        <dbReference type="EMBL" id="EAF3075336.1"/>
    </source>
</evidence>
<evidence type="ECO:0000313" key="3">
    <source>
        <dbReference type="Proteomes" id="UP000724783"/>
    </source>
</evidence>
<evidence type="ECO:0000256" key="1">
    <source>
        <dbReference type="SAM" id="MobiDB-lite"/>
    </source>
</evidence>
<dbReference type="EMBL" id="AAAWLI010000004">
    <property type="protein sequence ID" value="EAF3075336.1"/>
    <property type="molecule type" value="Genomic_DNA"/>
</dbReference>
<proteinExistence type="predicted"/>
<comment type="caution">
    <text evidence="2">The sequence shown here is derived from an EMBL/GenBank/DDBJ whole genome shotgun (WGS) entry which is preliminary data.</text>
</comment>
<feature type="compositionally biased region" description="Basic and acidic residues" evidence="1">
    <location>
        <begin position="1"/>
        <end position="22"/>
    </location>
</feature>
<dbReference type="AlphaFoldDB" id="A0A9P2DRS6"/>
<dbReference type="Proteomes" id="UP000724783">
    <property type="component" value="Unassembled WGS sequence"/>
</dbReference>
<name>A0A9P2DRS6_LISMN</name>
<sequence length="68" mass="7808">MNKGTEQKNRTKEPNKRTEQKNRTKACRASFTSKSIEILPFVPYFSHDFFGLGSSPKDVIIDKAYVPE</sequence>
<organism evidence="2 3">
    <name type="scientific">Listeria monocytogenes serotype 1/2a</name>
    <dbReference type="NCBI Taxonomy" id="1906951"/>
    <lineage>
        <taxon>Bacteria</taxon>
        <taxon>Bacillati</taxon>
        <taxon>Bacillota</taxon>
        <taxon>Bacilli</taxon>
        <taxon>Bacillales</taxon>
        <taxon>Listeriaceae</taxon>
        <taxon>Listeria</taxon>
    </lineage>
</organism>
<protein>
    <submittedName>
        <fullName evidence="2">Uncharacterized protein</fullName>
    </submittedName>
</protein>
<feature type="region of interest" description="Disordered" evidence="1">
    <location>
        <begin position="1"/>
        <end position="27"/>
    </location>
</feature>
<gene>
    <name evidence="2" type="ORF">CS106_12935</name>
</gene>